<reference evidence="2" key="1">
    <citation type="submission" date="2023-10" db="EMBL/GenBank/DDBJ databases">
        <authorList>
            <person name="Sykes E.M.E."/>
            <person name="Khan I.U.H."/>
            <person name="Kumar A."/>
        </authorList>
    </citation>
    <scope>NUCLEOTIDE SEQUENCE</scope>
    <source>
        <strain evidence="2">IK5</strain>
    </source>
</reference>
<evidence type="ECO:0000313" key="2">
    <source>
        <dbReference type="EMBL" id="MDV4316164.1"/>
    </source>
</evidence>
<protein>
    <submittedName>
        <fullName evidence="2">DUF4298 domain-containing protein</fullName>
    </submittedName>
</protein>
<dbReference type="Proteomes" id="UP001284654">
    <property type="component" value="Unassembled WGS sequence"/>
</dbReference>
<comment type="caution">
    <text evidence="2">The sequence shown here is derived from an EMBL/GenBank/DDBJ whole genome shotgun (WGS) entry which is preliminary data.</text>
</comment>
<feature type="coiled-coil region" evidence="1">
    <location>
        <begin position="8"/>
        <end position="42"/>
    </location>
</feature>
<dbReference type="Pfam" id="PF14131">
    <property type="entry name" value="DUF4298"/>
    <property type="match status" value="1"/>
</dbReference>
<dbReference type="RefSeq" id="WP_228151017.1">
    <property type="nucleotide sequence ID" value="NZ_CP041291.1"/>
</dbReference>
<dbReference type="AlphaFoldDB" id="A0AAW8Z3Q6"/>
<dbReference type="InterPro" id="IPR025384">
    <property type="entry name" value="DUF4298"/>
</dbReference>
<accession>A0AAW8Z3Q6</accession>
<evidence type="ECO:0000256" key="1">
    <source>
        <dbReference type="SAM" id="Coils"/>
    </source>
</evidence>
<proteinExistence type="predicted"/>
<sequence length="97" mass="11684">MKFDPQLLQQKYEQWRNLMAQLEQTQQQLQQAEQLWSQLQEYYQGEQWLQDAEQDLKIKCGEGHYSILGQDTLWNGLDERKQLALQLMRLSLKILES</sequence>
<keyword evidence="1" id="KW-0175">Coiled coil</keyword>
<organism evidence="2 3">
    <name type="scientific">Acinetobacter indicus</name>
    <dbReference type="NCBI Taxonomy" id="756892"/>
    <lineage>
        <taxon>Bacteria</taxon>
        <taxon>Pseudomonadati</taxon>
        <taxon>Pseudomonadota</taxon>
        <taxon>Gammaproteobacteria</taxon>
        <taxon>Moraxellales</taxon>
        <taxon>Moraxellaceae</taxon>
        <taxon>Acinetobacter</taxon>
    </lineage>
</organism>
<gene>
    <name evidence="2" type="ORF">MSG88_10380</name>
</gene>
<name>A0AAW8Z3Q6_9GAMM</name>
<dbReference type="EMBL" id="JAWJYY010000001">
    <property type="protein sequence ID" value="MDV4316164.1"/>
    <property type="molecule type" value="Genomic_DNA"/>
</dbReference>
<evidence type="ECO:0000313" key="3">
    <source>
        <dbReference type="Proteomes" id="UP001284654"/>
    </source>
</evidence>